<dbReference type="NCBIfam" id="TIGR01216">
    <property type="entry name" value="ATP_synt_epsi"/>
    <property type="match status" value="1"/>
</dbReference>
<dbReference type="PANTHER" id="PTHR13822:SF10">
    <property type="entry name" value="ATP SYNTHASE EPSILON CHAIN, CHLOROPLASTIC"/>
    <property type="match status" value="1"/>
</dbReference>
<evidence type="ECO:0000256" key="5">
    <source>
        <dbReference type="ARBA" id="ARBA00023136"/>
    </source>
</evidence>
<keyword evidence="8" id="KW-1003">Cell membrane</keyword>
<dbReference type="GeneID" id="96998949"/>
<evidence type="ECO:0000313" key="12">
    <source>
        <dbReference type="Proteomes" id="UP000004191"/>
    </source>
</evidence>
<dbReference type="InterPro" id="IPR020546">
    <property type="entry name" value="ATP_synth_F1_dsu/esu_N"/>
</dbReference>
<dbReference type="GO" id="GO:0045259">
    <property type="term" value="C:proton-transporting ATP synthase complex"/>
    <property type="evidence" value="ECO:0007669"/>
    <property type="project" value="UniProtKB-KW"/>
</dbReference>
<protein>
    <recommendedName>
        <fullName evidence="8">ATP synthase epsilon chain</fullName>
    </recommendedName>
    <alternativeName>
        <fullName evidence="8">ATP synthase F1 sector epsilon subunit</fullName>
    </alternativeName>
    <alternativeName>
        <fullName evidence="8">F-ATPase epsilon subunit</fullName>
    </alternativeName>
</protein>
<dbReference type="STRING" id="883114.HMPREF9709_00957"/>
<dbReference type="GO" id="GO:0012505">
    <property type="term" value="C:endomembrane system"/>
    <property type="evidence" value="ECO:0007669"/>
    <property type="project" value="UniProtKB-SubCell"/>
</dbReference>
<keyword evidence="4 8" id="KW-0406">Ion transport</keyword>
<dbReference type="HAMAP" id="MF_00530">
    <property type="entry name" value="ATP_synth_epsil_bac"/>
    <property type="match status" value="1"/>
</dbReference>
<comment type="similarity">
    <text evidence="2 8 9">Belongs to the ATPase epsilon chain family.</text>
</comment>
<comment type="function">
    <text evidence="8">Produces ATP from ADP in the presence of a proton gradient across the membrane.</text>
</comment>
<dbReference type="OrthoDB" id="9804110at2"/>
<name>H3NNP6_9FIRM</name>
<evidence type="ECO:0000256" key="4">
    <source>
        <dbReference type="ARBA" id="ARBA00023065"/>
    </source>
</evidence>
<dbReference type="Gene3D" id="2.60.15.10">
    <property type="entry name" value="F0F1 ATP synthase delta/epsilon subunit, N-terminal"/>
    <property type="match status" value="1"/>
</dbReference>
<keyword evidence="3 8" id="KW-0813">Transport</keyword>
<evidence type="ECO:0000256" key="1">
    <source>
        <dbReference type="ARBA" id="ARBA00004184"/>
    </source>
</evidence>
<sequence length="136" mass="15737">MKTFNLKIYASDHIFYDGECEHISIPTKDGYYGILADHRNTISAIEPGMLRFRDADGVEHEAVVTRGMIKIEENTVLVLVLRCEYPDEVDLNAIKREEEEALRKIREKNSKMEFHTAEANLSRAMNKLKNPKNNRI</sequence>
<dbReference type="RefSeq" id="WP_005398414.1">
    <property type="nucleotide sequence ID" value="NZ_JH601088.1"/>
</dbReference>
<dbReference type="HOGENOM" id="CLU_084338_1_1_9"/>
<organism evidence="11 12">
    <name type="scientific">Helcococcus kunzii ATCC 51366</name>
    <dbReference type="NCBI Taxonomy" id="883114"/>
    <lineage>
        <taxon>Bacteria</taxon>
        <taxon>Bacillati</taxon>
        <taxon>Bacillota</taxon>
        <taxon>Tissierellia</taxon>
        <taxon>Tissierellales</taxon>
        <taxon>Peptoniphilaceae</taxon>
        <taxon>Helcococcus</taxon>
    </lineage>
</organism>
<proteinExistence type="inferred from homology"/>
<evidence type="ECO:0000313" key="11">
    <source>
        <dbReference type="EMBL" id="EHR34021.1"/>
    </source>
</evidence>
<dbReference type="InterPro" id="IPR001469">
    <property type="entry name" value="ATP_synth_F1_dsu/esu"/>
</dbReference>
<accession>H3NNP6</accession>
<evidence type="ECO:0000256" key="7">
    <source>
        <dbReference type="ARBA" id="ARBA00023310"/>
    </source>
</evidence>
<keyword evidence="6 8" id="KW-0139">CF(1)</keyword>
<dbReference type="Pfam" id="PF02823">
    <property type="entry name" value="ATP-synt_DE_N"/>
    <property type="match status" value="1"/>
</dbReference>
<dbReference type="AlphaFoldDB" id="H3NNP6"/>
<evidence type="ECO:0000256" key="6">
    <source>
        <dbReference type="ARBA" id="ARBA00023196"/>
    </source>
</evidence>
<dbReference type="CDD" id="cd12152">
    <property type="entry name" value="F1-ATPase_delta"/>
    <property type="match status" value="1"/>
</dbReference>
<evidence type="ECO:0000256" key="3">
    <source>
        <dbReference type="ARBA" id="ARBA00022448"/>
    </source>
</evidence>
<comment type="caution">
    <text evidence="11">The sequence shown here is derived from an EMBL/GenBank/DDBJ whole genome shotgun (WGS) entry which is preliminary data.</text>
</comment>
<gene>
    <name evidence="8" type="primary">atpC</name>
    <name evidence="11" type="ORF">HMPREF9709_00957</name>
</gene>
<dbReference type="eggNOG" id="COG0355">
    <property type="taxonomic scope" value="Bacteria"/>
</dbReference>
<evidence type="ECO:0000259" key="10">
    <source>
        <dbReference type="Pfam" id="PF02823"/>
    </source>
</evidence>
<dbReference type="GO" id="GO:0046933">
    <property type="term" value="F:proton-transporting ATP synthase activity, rotational mechanism"/>
    <property type="evidence" value="ECO:0007669"/>
    <property type="project" value="UniProtKB-UniRule"/>
</dbReference>
<evidence type="ECO:0000256" key="2">
    <source>
        <dbReference type="ARBA" id="ARBA00005712"/>
    </source>
</evidence>
<dbReference type="EMBL" id="AGEI01000021">
    <property type="protein sequence ID" value="EHR34021.1"/>
    <property type="molecule type" value="Genomic_DNA"/>
</dbReference>
<reference evidence="11 12" key="1">
    <citation type="submission" date="2012-01" db="EMBL/GenBank/DDBJ databases">
        <title>The Genome Sequence of Helcococcus kunzii ATCC 51366.</title>
        <authorList>
            <consortium name="The Broad Institute Genome Sequencing Platform"/>
            <person name="Earl A."/>
            <person name="Ward D."/>
            <person name="Feldgarden M."/>
            <person name="Gevers D."/>
            <person name="Huys G."/>
            <person name="Young S.K."/>
            <person name="Zeng Q."/>
            <person name="Gargeya S."/>
            <person name="Fitzgerald M."/>
            <person name="Haas B."/>
            <person name="Abouelleil A."/>
            <person name="Alvarado L."/>
            <person name="Arachchi H.M."/>
            <person name="Berlin A."/>
            <person name="Chapman S.B."/>
            <person name="Gearin G."/>
            <person name="Goldberg J."/>
            <person name="Griggs A."/>
            <person name="Gujja S."/>
            <person name="Hansen M."/>
            <person name="Heiman D."/>
            <person name="Howarth C."/>
            <person name="Larimer J."/>
            <person name="Lui A."/>
            <person name="MacDonald P.J.P."/>
            <person name="McCowen C."/>
            <person name="Montmayeur A."/>
            <person name="Murphy C."/>
            <person name="Neiman D."/>
            <person name="Pearson M."/>
            <person name="Priest M."/>
            <person name="Roberts A."/>
            <person name="Saif S."/>
            <person name="Shea T."/>
            <person name="Sisk P."/>
            <person name="Stolte C."/>
            <person name="Sykes S."/>
            <person name="Wortman J."/>
            <person name="Nusbaum C."/>
            <person name="Birren B."/>
        </authorList>
    </citation>
    <scope>NUCLEOTIDE SEQUENCE [LARGE SCALE GENOMIC DNA]</scope>
    <source>
        <strain evidence="11 12">ATCC 51366</strain>
    </source>
</reference>
<keyword evidence="8" id="KW-0375">Hydrogen ion transport</keyword>
<keyword evidence="12" id="KW-1185">Reference proteome</keyword>
<feature type="domain" description="ATP synthase F1 complex delta/epsilon subunit N-terminal" evidence="10">
    <location>
        <begin position="4"/>
        <end position="80"/>
    </location>
</feature>
<keyword evidence="7 8" id="KW-0066">ATP synthesis</keyword>
<dbReference type="PANTHER" id="PTHR13822">
    <property type="entry name" value="ATP SYNTHASE DELTA/EPSILON CHAIN"/>
    <property type="match status" value="1"/>
</dbReference>
<dbReference type="GO" id="GO:0005524">
    <property type="term" value="F:ATP binding"/>
    <property type="evidence" value="ECO:0007669"/>
    <property type="project" value="UniProtKB-UniRule"/>
</dbReference>
<comment type="subcellular location">
    <subcellularLocation>
        <location evidence="8">Cell membrane</location>
        <topology evidence="8">Peripheral membrane protein</topology>
    </subcellularLocation>
    <subcellularLocation>
        <location evidence="1">Endomembrane system</location>
        <topology evidence="1">Peripheral membrane protein</topology>
    </subcellularLocation>
</comment>
<keyword evidence="5 8" id="KW-0472">Membrane</keyword>
<dbReference type="SUPFAM" id="SSF51344">
    <property type="entry name" value="Epsilon subunit of F1F0-ATP synthase N-terminal domain"/>
    <property type="match status" value="1"/>
</dbReference>
<evidence type="ECO:0000256" key="9">
    <source>
        <dbReference type="RuleBase" id="RU003656"/>
    </source>
</evidence>
<dbReference type="GO" id="GO:0005886">
    <property type="term" value="C:plasma membrane"/>
    <property type="evidence" value="ECO:0007669"/>
    <property type="project" value="UniProtKB-SubCell"/>
</dbReference>
<dbReference type="Proteomes" id="UP000004191">
    <property type="component" value="Unassembled WGS sequence"/>
</dbReference>
<evidence type="ECO:0000256" key="8">
    <source>
        <dbReference type="HAMAP-Rule" id="MF_00530"/>
    </source>
</evidence>
<dbReference type="InterPro" id="IPR036771">
    <property type="entry name" value="ATPsynth_dsu/esu_N"/>
</dbReference>
<comment type="subunit">
    <text evidence="8 9">F-type ATPases have 2 components, CF(1) - the catalytic core - and CF(0) - the membrane proton channel. CF(1) has five subunits: alpha(3), beta(3), gamma(1), delta(1), epsilon(1). CF(0) has three main subunits: a, b and c.</text>
</comment>